<evidence type="ECO:0000313" key="1">
    <source>
        <dbReference type="EnsemblMetazoa" id="AATE019783-PA.1"/>
    </source>
</evidence>
<dbReference type="VEuPathDB" id="VectorBase:AATE019783"/>
<dbReference type="AlphaFoldDB" id="A0A182JKI1"/>
<organism evidence="1">
    <name type="scientific">Anopheles atroparvus</name>
    <name type="common">European mosquito</name>
    <dbReference type="NCBI Taxonomy" id="41427"/>
    <lineage>
        <taxon>Eukaryota</taxon>
        <taxon>Metazoa</taxon>
        <taxon>Ecdysozoa</taxon>
        <taxon>Arthropoda</taxon>
        <taxon>Hexapoda</taxon>
        <taxon>Insecta</taxon>
        <taxon>Pterygota</taxon>
        <taxon>Neoptera</taxon>
        <taxon>Endopterygota</taxon>
        <taxon>Diptera</taxon>
        <taxon>Nematocera</taxon>
        <taxon>Culicoidea</taxon>
        <taxon>Culicidae</taxon>
        <taxon>Anophelinae</taxon>
        <taxon>Anopheles</taxon>
    </lineage>
</organism>
<name>A0A182JKI1_ANOAO</name>
<protein>
    <submittedName>
        <fullName evidence="1">Uncharacterized protein</fullName>
    </submittedName>
</protein>
<sequence length="165" mass="18162">MRQPTLRSRYQELGSLYSLHDLSRREQQLWHLRGGSCQRSCRAHPEHLRAVALARKAQVERRVAEQGRLPLRCTWAAATAAAAAAAVVDVALGPVGSDSGDILPCAEFRWWSPPDDDLLVPLLLPGRPSSSAGAGLRNGLFERLQFSLRRLFCSGRKANTPQGLL</sequence>
<proteinExistence type="predicted"/>
<reference evidence="1" key="1">
    <citation type="submission" date="2022-08" db="UniProtKB">
        <authorList>
            <consortium name="EnsemblMetazoa"/>
        </authorList>
    </citation>
    <scope>IDENTIFICATION</scope>
    <source>
        <strain evidence="1">EBRO</strain>
    </source>
</reference>
<dbReference type="EnsemblMetazoa" id="AATE019783-RA">
    <property type="protein sequence ID" value="AATE019783-PA.1"/>
    <property type="gene ID" value="AATE019783"/>
</dbReference>
<accession>A0A182JKI1</accession>